<dbReference type="RefSeq" id="WP_056983813.1">
    <property type="nucleotide sequence ID" value="NZ_AZGE01000001.1"/>
</dbReference>
<feature type="domain" description="Gram-positive cocci surface proteins LPxTG" evidence="6">
    <location>
        <begin position="1296"/>
        <end position="1328"/>
    </location>
</feature>
<dbReference type="Gene3D" id="3.10.20.320">
    <property type="entry name" value="Putative peptidoglycan bound protein (lpxtg motif)"/>
    <property type="match status" value="3"/>
</dbReference>
<evidence type="ECO:0000256" key="5">
    <source>
        <dbReference type="SAM" id="MobiDB-lite"/>
    </source>
</evidence>
<dbReference type="InterPro" id="IPR013574">
    <property type="entry name" value="Glucan-bd_C/Surface_Ag-I/II_V"/>
</dbReference>
<name>A0A0R1WH19_9LACO</name>
<proteinExistence type="predicted"/>
<dbReference type="NCBIfam" id="TIGR01167">
    <property type="entry name" value="LPXTG_anchor"/>
    <property type="match status" value="1"/>
</dbReference>
<feature type="compositionally biased region" description="Polar residues" evidence="5">
    <location>
        <begin position="846"/>
        <end position="858"/>
    </location>
</feature>
<evidence type="ECO:0000256" key="1">
    <source>
        <dbReference type="ARBA" id="ARBA00022512"/>
    </source>
</evidence>
<dbReference type="Pfam" id="PF17966">
    <property type="entry name" value="Muc_B2"/>
    <property type="match status" value="3"/>
</dbReference>
<evidence type="ECO:0000313" key="7">
    <source>
        <dbReference type="EMBL" id="KRM17041.1"/>
    </source>
</evidence>
<feature type="region of interest" description="Disordered" evidence="5">
    <location>
        <begin position="55"/>
        <end position="92"/>
    </location>
</feature>
<protein>
    <submittedName>
        <fullName evidence="7">Lpxtg-motif cell wall anchor domain protein</fullName>
    </submittedName>
</protein>
<dbReference type="Proteomes" id="UP000050973">
    <property type="component" value="Unassembled WGS sequence"/>
</dbReference>
<sequence>MVSRNNQWYKLQQGMEQVPHFGIRKLTVGVSSVLLGLLFMGINMTTVHADTATPATNSASQVAAQGTTTTANTGEKANPETAQSTDENAKQHLSDTLKLAQEAGVNVTKSGTKVINGTNANDAENQAALDYQGQNEQVKKAFDEQQKANTQSQDEYNKALEAYKQALKDKGYPVKDGALTGNDIQQNLIFGDEPNVVVNGTVTDNRLMIETGNDINYKHPTFPSQGNYHEIVFKDGNSTAVERELGEFTFTNLQNSYYEGRKISKVVVSFSNLERDGLTDSHFGKHCVVIYDNLTKGLEFAGTSIDVTYRFYDENGQLITLNLKDSYIVPASLNNHGNDKESQTGVNIESVELLSDGKAEQLLGSSVAVDGNNEYSNHFNDGDWDQSVTDDPHGKRTYGSGLFNVSGNHVTLRFYTQVSPDVAASLNKLTPDEWNNGSMWAIVQTVIPTYDDPVPPVKKNSNAKVAYHDVELHVNGSQHVTVNMPNGKTTTTPADQSYQFTKSANGWGSEHRFEDFTLTIIPGYHVDSVIVNGKRADDQVKNNILAGQSVTADNPNADIVVNYAADNQATNIVYEDKDGNIIKKDMVNGKTDETVNTDSSVPDGWKLIPGQTIPSKVTFTGDKTPDTIISVEHVTVHVDHDQPKQPGALIPGTKDKHFPSGVKQNDLNSTVTRTVRVTEPYKGTSTIKQTVAFTRDVTVDAVTGEVKYQPWSEDGNHTFSKVDIPVVPGYTPSQSGVDSLTVKPGDSDSTITITYTPNNYAGKVSYIDDQGHEQSATALAGHMDQTIDIDTDNVPAGWVKEDGQNLPKKMTITDQGIATAYVHIKHGKVVVNPDQPKTPQDKLPDNPSQGYPTGVDSDSLNKTITRTIEVLDPHTGKTTTTQTVYLTRQATVDEVTGQVTYGDWTTGEWDEFVVPAVAGYTPSESKVASQAVTGQTNDTTVTITYTANDQQTNIIYRDKDGNTIKTDTVNGKTDQTVKTNSTVPAGWEVVTGEKPAPSEIKFIGDHTPDTIITVQHKHDIVKPGDDQPTGPLPGDKDRDYPQLEELAKNVHFTVRITDPRTGEVTTKAQEVDYVRQADIDEVTGDVTYSDWKPAAAEASADADAPQSQSFADVVVPTIQGYTAHSHRSHAASDELRLFKAQTGDESVDTDLAVDPDGSVKVKGDSNVTAGTPDRLVEVTYTANPQSGKIIYVDPNGNPIAETPIQGVTDQTIPFTPQIPAGYELVPGQTILTEITFNGDGQPVVVKVEIEKIPTLNNRGGNGQANGGYYNGTRLENDGSQANDNAAGQHQANDQQLPQTGDENSSALVGLGLMGITLGMFGLKKKEDN</sequence>
<dbReference type="Pfam" id="PF08363">
    <property type="entry name" value="GbpC"/>
    <property type="match status" value="1"/>
</dbReference>
<evidence type="ECO:0000256" key="3">
    <source>
        <dbReference type="ARBA" id="ARBA00022729"/>
    </source>
</evidence>
<evidence type="ECO:0000313" key="8">
    <source>
        <dbReference type="Proteomes" id="UP000050973"/>
    </source>
</evidence>
<feature type="region of interest" description="Disordered" evidence="5">
    <location>
        <begin position="831"/>
        <end position="858"/>
    </location>
</feature>
<comment type="caution">
    <text evidence="7">The sequence shown here is derived from an EMBL/GenBank/DDBJ whole genome shotgun (WGS) entry which is preliminary data.</text>
</comment>
<feature type="region of interest" description="Disordered" evidence="5">
    <location>
        <begin position="1255"/>
        <end position="1304"/>
    </location>
</feature>
<gene>
    <name evidence="7" type="ORF">FC49_GL000203</name>
</gene>
<dbReference type="PATRIC" id="fig|1423779.3.peg.206"/>
<organism evidence="7 8">
    <name type="scientific">Limosilactobacillus oris DSM 4864</name>
    <dbReference type="NCBI Taxonomy" id="1423779"/>
    <lineage>
        <taxon>Bacteria</taxon>
        <taxon>Bacillati</taxon>
        <taxon>Bacillota</taxon>
        <taxon>Bacilli</taxon>
        <taxon>Lactobacillales</taxon>
        <taxon>Lactobacillaceae</taxon>
        <taxon>Limosilactobacillus</taxon>
    </lineage>
</organism>
<feature type="compositionally biased region" description="Polar residues" evidence="5">
    <location>
        <begin position="1277"/>
        <end position="1304"/>
    </location>
</feature>
<dbReference type="InterPro" id="IPR036234">
    <property type="entry name" value="SA_I/II_PAC_V_sf"/>
</dbReference>
<dbReference type="SUPFAM" id="SSF74914">
    <property type="entry name" value="V-region of surface antigen I/II (SA I/II, PAC)"/>
    <property type="match status" value="1"/>
</dbReference>
<dbReference type="EMBL" id="AZGE01000001">
    <property type="protein sequence ID" value="KRM17041.1"/>
    <property type="molecule type" value="Genomic_DNA"/>
</dbReference>
<keyword evidence="1" id="KW-0134">Cell wall</keyword>
<feature type="compositionally biased region" description="Low complexity" evidence="5">
    <location>
        <begin position="58"/>
        <end position="76"/>
    </location>
</feature>
<dbReference type="Pfam" id="PF00746">
    <property type="entry name" value="Gram_pos_anchor"/>
    <property type="match status" value="1"/>
</dbReference>
<dbReference type="Gene3D" id="2.60.40.4300">
    <property type="match status" value="3"/>
</dbReference>
<dbReference type="Pfam" id="PF04650">
    <property type="entry name" value="YSIRK_signal"/>
    <property type="match status" value="1"/>
</dbReference>
<keyword evidence="2" id="KW-0964">Secreted</keyword>
<keyword evidence="3" id="KW-0732">Signal</keyword>
<evidence type="ECO:0000256" key="4">
    <source>
        <dbReference type="ARBA" id="ARBA00023088"/>
    </source>
</evidence>
<evidence type="ECO:0000256" key="2">
    <source>
        <dbReference type="ARBA" id="ARBA00022525"/>
    </source>
</evidence>
<dbReference type="PROSITE" id="PS50847">
    <property type="entry name" value="GRAM_POS_ANCHORING"/>
    <property type="match status" value="1"/>
</dbReference>
<dbReference type="InterPro" id="IPR041495">
    <property type="entry name" value="Mub_B2"/>
</dbReference>
<accession>A0A0R1WH19</accession>
<evidence type="ECO:0000259" key="6">
    <source>
        <dbReference type="PROSITE" id="PS50847"/>
    </source>
</evidence>
<dbReference type="NCBIfam" id="TIGR01168">
    <property type="entry name" value="YSIRK_signal"/>
    <property type="match status" value="1"/>
</dbReference>
<feature type="compositionally biased region" description="Gly residues" evidence="5">
    <location>
        <begin position="1259"/>
        <end position="1269"/>
    </location>
</feature>
<dbReference type="InterPro" id="IPR019931">
    <property type="entry name" value="LPXTG_anchor"/>
</dbReference>
<dbReference type="InterPro" id="IPR005877">
    <property type="entry name" value="YSIRK_signal_dom"/>
</dbReference>
<dbReference type="Gene3D" id="2.60.530.10">
    <property type="entry name" value="Major cell-surface adhesin PAc"/>
    <property type="match status" value="1"/>
</dbReference>
<reference evidence="7 8" key="1">
    <citation type="journal article" date="2015" name="Genome Announc.">
        <title>Expanding the biotechnology potential of lactobacilli through comparative genomics of 213 strains and associated genera.</title>
        <authorList>
            <person name="Sun Z."/>
            <person name="Harris H.M."/>
            <person name="McCann A."/>
            <person name="Guo C."/>
            <person name="Argimon S."/>
            <person name="Zhang W."/>
            <person name="Yang X."/>
            <person name="Jeffery I.B."/>
            <person name="Cooney J.C."/>
            <person name="Kagawa T.F."/>
            <person name="Liu W."/>
            <person name="Song Y."/>
            <person name="Salvetti E."/>
            <person name="Wrobel A."/>
            <person name="Rasinkangas P."/>
            <person name="Parkhill J."/>
            <person name="Rea M.C."/>
            <person name="O'Sullivan O."/>
            <person name="Ritari J."/>
            <person name="Douillard F.P."/>
            <person name="Paul Ross R."/>
            <person name="Yang R."/>
            <person name="Briner A.E."/>
            <person name="Felis G.E."/>
            <person name="de Vos W.M."/>
            <person name="Barrangou R."/>
            <person name="Klaenhammer T.R."/>
            <person name="Caufield P.W."/>
            <person name="Cui Y."/>
            <person name="Zhang H."/>
            <person name="O'Toole P.W."/>
        </authorList>
    </citation>
    <scope>NUCLEOTIDE SEQUENCE [LARGE SCALE GENOMIC DNA]</scope>
    <source>
        <strain evidence="7 8">DSM 4864</strain>
    </source>
</reference>
<keyword evidence="4" id="KW-0572">Peptidoglycan-anchor</keyword>